<evidence type="ECO:0000256" key="1">
    <source>
        <dbReference type="SAM" id="Coils"/>
    </source>
</evidence>
<keyword evidence="4" id="KW-1185">Reference proteome</keyword>
<accession>A0ABN9T5L6</accession>
<keyword evidence="1" id="KW-0175">Coiled coil</keyword>
<feature type="region of interest" description="Disordered" evidence="2">
    <location>
        <begin position="392"/>
        <end position="519"/>
    </location>
</feature>
<evidence type="ECO:0000313" key="3">
    <source>
        <dbReference type="EMBL" id="CAK0840115.1"/>
    </source>
</evidence>
<name>A0ABN9T5L6_9DINO</name>
<feature type="region of interest" description="Disordered" evidence="2">
    <location>
        <begin position="85"/>
        <end position="127"/>
    </location>
</feature>
<feature type="compositionally biased region" description="Basic residues" evidence="2">
    <location>
        <begin position="482"/>
        <end position="506"/>
    </location>
</feature>
<feature type="region of interest" description="Disordered" evidence="2">
    <location>
        <begin position="535"/>
        <end position="598"/>
    </location>
</feature>
<feature type="coiled-coil region" evidence="1">
    <location>
        <begin position="310"/>
        <end position="337"/>
    </location>
</feature>
<evidence type="ECO:0000313" key="4">
    <source>
        <dbReference type="Proteomes" id="UP001189429"/>
    </source>
</evidence>
<feature type="compositionally biased region" description="Basic residues" evidence="2">
    <location>
        <begin position="431"/>
        <end position="462"/>
    </location>
</feature>
<reference evidence="3" key="1">
    <citation type="submission" date="2023-10" db="EMBL/GenBank/DDBJ databases">
        <authorList>
            <person name="Chen Y."/>
            <person name="Shah S."/>
            <person name="Dougan E. K."/>
            <person name="Thang M."/>
            <person name="Chan C."/>
        </authorList>
    </citation>
    <scope>NUCLEOTIDE SEQUENCE [LARGE SCALE GENOMIC DNA]</scope>
</reference>
<gene>
    <name evidence="3" type="ORF">PCOR1329_LOCUS35620</name>
</gene>
<comment type="caution">
    <text evidence="3">The sequence shown here is derived from an EMBL/GenBank/DDBJ whole genome shotgun (WGS) entry which is preliminary data.</text>
</comment>
<protein>
    <submittedName>
        <fullName evidence="3">Uncharacterized protein</fullName>
    </submittedName>
</protein>
<feature type="compositionally biased region" description="Low complexity" evidence="2">
    <location>
        <begin position="415"/>
        <end position="430"/>
    </location>
</feature>
<proteinExistence type="predicted"/>
<feature type="compositionally biased region" description="Basic and acidic residues" evidence="2">
    <location>
        <begin position="553"/>
        <end position="576"/>
    </location>
</feature>
<organism evidence="3 4">
    <name type="scientific">Prorocentrum cordatum</name>
    <dbReference type="NCBI Taxonomy" id="2364126"/>
    <lineage>
        <taxon>Eukaryota</taxon>
        <taxon>Sar</taxon>
        <taxon>Alveolata</taxon>
        <taxon>Dinophyceae</taxon>
        <taxon>Prorocentrales</taxon>
        <taxon>Prorocentraceae</taxon>
        <taxon>Prorocentrum</taxon>
    </lineage>
</organism>
<dbReference type="EMBL" id="CAUYUJ010014349">
    <property type="protein sequence ID" value="CAK0840115.1"/>
    <property type="molecule type" value="Genomic_DNA"/>
</dbReference>
<dbReference type="Proteomes" id="UP001189429">
    <property type="component" value="Unassembled WGS sequence"/>
</dbReference>
<feature type="region of interest" description="Disordered" evidence="2">
    <location>
        <begin position="352"/>
        <end position="376"/>
    </location>
</feature>
<sequence>MSNVLDKNLRELEPLTIRGQRRSFLRYHAETSRMFTEAPSCAIQACAPVALGTPAPPDPRGLLHARAASPQAGWRAALPGPVVAPALLQDPTPGASAPLAPRPPGKDPEKAKAWRPGPASPPGRFAAVPVVRPHGSAGLVPASPGRAPSQSPAPSYRPGVVLLGPAWAPHPVQHVEAVHGVEVPISPSCSPACSARIPPGGGATRAGCSAAGVPACSATTTAAEPVCAPGSSVQIPVTVQASPAAQARPAAPALTAWSKAVQAERVGLARQDVDPEALREKLERIQQEVHSIAEKQKPPPDDLDTTRLAMDEIAGTLEHAQRQCAEAKAAEEALGEQLAASDHQLQDLRRRCQDPGGVRSQGVEREHALARQSLSQTARELDAAAATKDTLEEELKNIQRANEKTRTGTRRRGGARSSRAPSTTCSSGSRPRPRRRCAPPRRRPRCRRSWPRCGGRPRRPCARRASAATRRRPWGTSCSRSARSRPPRSGPRRRRRRSSRRAARGTRRTEAERLQQAHSGQIRQLWELEHQLRDGDAGRTGLSPGALLKAPKPRREPVCGERTASKDAVQDADRPAPVRQAIQRAARRHQEVPEQSSD</sequence>
<feature type="compositionally biased region" description="Basic and acidic residues" evidence="2">
    <location>
        <begin position="392"/>
        <end position="406"/>
    </location>
</feature>
<evidence type="ECO:0000256" key="2">
    <source>
        <dbReference type="SAM" id="MobiDB-lite"/>
    </source>
</evidence>